<evidence type="ECO:0000256" key="4">
    <source>
        <dbReference type="ARBA" id="ARBA00022553"/>
    </source>
</evidence>
<accession>Q2JAC5</accession>
<keyword evidence="6 12" id="KW-0812">Transmembrane</keyword>
<keyword evidence="7 15" id="KW-0418">Kinase</keyword>
<dbReference type="PhylomeDB" id="Q2JAC5"/>
<dbReference type="GO" id="GO:0005886">
    <property type="term" value="C:plasma membrane"/>
    <property type="evidence" value="ECO:0007669"/>
    <property type="project" value="UniProtKB-SubCell"/>
</dbReference>
<dbReference type="InterPro" id="IPR036890">
    <property type="entry name" value="HATPase_C_sf"/>
</dbReference>
<dbReference type="eggNOG" id="COG5002">
    <property type="taxonomic scope" value="Bacteria"/>
</dbReference>
<dbReference type="InterPro" id="IPR003661">
    <property type="entry name" value="HisK_dim/P_dom"/>
</dbReference>
<comment type="catalytic activity">
    <reaction evidence="1">
        <text>ATP + protein L-histidine = ADP + protein N-phospho-L-histidine.</text>
        <dbReference type="EC" id="2.7.13.3"/>
    </reaction>
</comment>
<dbReference type="PROSITE" id="PS50885">
    <property type="entry name" value="HAMP"/>
    <property type="match status" value="1"/>
</dbReference>
<dbReference type="SUPFAM" id="SSF47384">
    <property type="entry name" value="Homodimeric domain of signal transducing histidine kinase"/>
    <property type="match status" value="1"/>
</dbReference>
<evidence type="ECO:0000259" key="14">
    <source>
        <dbReference type="PROSITE" id="PS50885"/>
    </source>
</evidence>
<dbReference type="Pfam" id="PF02518">
    <property type="entry name" value="HATPase_c"/>
    <property type="match status" value="1"/>
</dbReference>
<keyword evidence="16" id="KW-1185">Reference proteome</keyword>
<evidence type="ECO:0000256" key="9">
    <source>
        <dbReference type="ARBA" id="ARBA00023012"/>
    </source>
</evidence>
<dbReference type="PRINTS" id="PR00344">
    <property type="entry name" value="BCTRLSENSOR"/>
</dbReference>
<evidence type="ECO:0000256" key="2">
    <source>
        <dbReference type="ARBA" id="ARBA00004236"/>
    </source>
</evidence>
<dbReference type="AlphaFoldDB" id="Q2JAC5"/>
<dbReference type="Gene3D" id="1.10.287.130">
    <property type="match status" value="1"/>
</dbReference>
<dbReference type="CDD" id="cd00082">
    <property type="entry name" value="HisKA"/>
    <property type="match status" value="1"/>
</dbReference>
<evidence type="ECO:0000256" key="11">
    <source>
        <dbReference type="SAM" id="MobiDB-lite"/>
    </source>
</evidence>
<dbReference type="SMART" id="SM00387">
    <property type="entry name" value="HATPase_c"/>
    <property type="match status" value="1"/>
</dbReference>
<dbReference type="Gene3D" id="6.10.340.10">
    <property type="match status" value="1"/>
</dbReference>
<dbReference type="Proteomes" id="UP000001937">
    <property type="component" value="Chromosome"/>
</dbReference>
<evidence type="ECO:0000259" key="13">
    <source>
        <dbReference type="PROSITE" id="PS50109"/>
    </source>
</evidence>
<dbReference type="PANTHER" id="PTHR45436:SF5">
    <property type="entry name" value="SENSOR HISTIDINE KINASE TRCS"/>
    <property type="match status" value="1"/>
</dbReference>
<dbReference type="STRING" id="106370.Francci3_2400"/>
<dbReference type="Pfam" id="PF00512">
    <property type="entry name" value="HisKA"/>
    <property type="match status" value="1"/>
</dbReference>
<feature type="domain" description="Histidine kinase" evidence="13">
    <location>
        <begin position="272"/>
        <end position="503"/>
    </location>
</feature>
<dbReference type="PROSITE" id="PS50109">
    <property type="entry name" value="HIS_KIN"/>
    <property type="match status" value="1"/>
</dbReference>
<evidence type="ECO:0000256" key="8">
    <source>
        <dbReference type="ARBA" id="ARBA00022989"/>
    </source>
</evidence>
<dbReference type="KEGG" id="fra:Francci3_2400"/>
<dbReference type="EC" id="2.7.13.3" evidence="3"/>
<keyword evidence="4" id="KW-0597">Phosphoprotein</keyword>
<evidence type="ECO:0000256" key="1">
    <source>
        <dbReference type="ARBA" id="ARBA00000085"/>
    </source>
</evidence>
<organism evidence="15 16">
    <name type="scientific">Frankia casuarinae (strain DSM 45818 / CECT 9043 / HFP020203 / CcI3)</name>
    <dbReference type="NCBI Taxonomy" id="106370"/>
    <lineage>
        <taxon>Bacteria</taxon>
        <taxon>Bacillati</taxon>
        <taxon>Actinomycetota</taxon>
        <taxon>Actinomycetes</taxon>
        <taxon>Frankiales</taxon>
        <taxon>Frankiaceae</taxon>
        <taxon>Frankia</taxon>
    </lineage>
</organism>
<dbReference type="HOGENOM" id="CLU_000445_89_6_11"/>
<keyword evidence="9" id="KW-0902">Two-component regulatory system</keyword>
<protein>
    <recommendedName>
        <fullName evidence="3">histidine kinase</fullName>
        <ecNumber evidence="3">2.7.13.3</ecNumber>
    </recommendedName>
</protein>
<dbReference type="PANTHER" id="PTHR45436">
    <property type="entry name" value="SENSOR HISTIDINE KINASE YKOH"/>
    <property type="match status" value="1"/>
</dbReference>
<keyword evidence="5" id="KW-0808">Transferase</keyword>
<name>Q2JAC5_FRACC</name>
<dbReference type="InterPro" id="IPR003594">
    <property type="entry name" value="HATPase_dom"/>
</dbReference>
<dbReference type="SUPFAM" id="SSF55874">
    <property type="entry name" value="ATPase domain of HSP90 chaperone/DNA topoisomerase II/histidine kinase"/>
    <property type="match status" value="1"/>
</dbReference>
<gene>
    <name evidence="15" type="ordered locus">Francci3_2400</name>
</gene>
<keyword evidence="10 12" id="KW-0472">Membrane</keyword>
<keyword evidence="8 12" id="KW-1133">Transmembrane helix</keyword>
<comment type="subcellular location">
    <subcellularLocation>
        <location evidence="2">Cell membrane</location>
    </subcellularLocation>
</comment>
<dbReference type="EMBL" id="CP000249">
    <property type="protein sequence ID" value="ABD11767.1"/>
    <property type="molecule type" value="Genomic_DNA"/>
</dbReference>
<dbReference type="InterPro" id="IPR005467">
    <property type="entry name" value="His_kinase_dom"/>
</dbReference>
<dbReference type="CDD" id="cd00075">
    <property type="entry name" value="HATPase"/>
    <property type="match status" value="1"/>
</dbReference>
<dbReference type="InterPro" id="IPR003660">
    <property type="entry name" value="HAMP_dom"/>
</dbReference>
<dbReference type="InterPro" id="IPR036097">
    <property type="entry name" value="HisK_dim/P_sf"/>
</dbReference>
<evidence type="ECO:0000256" key="12">
    <source>
        <dbReference type="SAM" id="Phobius"/>
    </source>
</evidence>
<proteinExistence type="predicted"/>
<feature type="compositionally biased region" description="Basic and acidic residues" evidence="11">
    <location>
        <begin position="528"/>
        <end position="545"/>
    </location>
</feature>
<dbReference type="OrthoDB" id="9786919at2"/>
<evidence type="ECO:0000256" key="3">
    <source>
        <dbReference type="ARBA" id="ARBA00012438"/>
    </source>
</evidence>
<dbReference type="SMART" id="SM00304">
    <property type="entry name" value="HAMP"/>
    <property type="match status" value="1"/>
</dbReference>
<evidence type="ECO:0000256" key="6">
    <source>
        <dbReference type="ARBA" id="ARBA00022692"/>
    </source>
</evidence>
<dbReference type="InterPro" id="IPR004358">
    <property type="entry name" value="Sig_transdc_His_kin-like_C"/>
</dbReference>
<reference evidence="15 16" key="1">
    <citation type="journal article" date="2007" name="Genome Res.">
        <title>Genome characteristics of facultatively symbiotic Frankia sp. strains reflect host range and host plant biogeography.</title>
        <authorList>
            <person name="Normand P."/>
            <person name="Lapierre P."/>
            <person name="Tisa L.S."/>
            <person name="Gogarten J.P."/>
            <person name="Alloisio N."/>
            <person name="Bagnarol E."/>
            <person name="Bassi C.A."/>
            <person name="Berry A.M."/>
            <person name="Bickhart D.M."/>
            <person name="Choisne N."/>
            <person name="Couloux A."/>
            <person name="Cournoyer B."/>
            <person name="Cruveiller S."/>
            <person name="Daubin V."/>
            <person name="Demange N."/>
            <person name="Francino M.P."/>
            <person name="Goltsman E."/>
            <person name="Huang Y."/>
            <person name="Kopp O.R."/>
            <person name="Labarre L."/>
            <person name="Lapidus A."/>
            <person name="Lavire C."/>
            <person name="Marechal J."/>
            <person name="Martinez M."/>
            <person name="Mastronunzio J.E."/>
            <person name="Mullin B.C."/>
            <person name="Niemann J."/>
            <person name="Pujic P."/>
            <person name="Rawnsley T."/>
            <person name="Rouy Z."/>
            <person name="Schenowitz C."/>
            <person name="Sellstedt A."/>
            <person name="Tavares F."/>
            <person name="Tomkins J.P."/>
            <person name="Vallenet D."/>
            <person name="Valverde C."/>
            <person name="Wall L.G."/>
            <person name="Wang Y."/>
            <person name="Medigue C."/>
            <person name="Benson D.R."/>
        </authorList>
    </citation>
    <scope>NUCLEOTIDE SEQUENCE [LARGE SCALE GENOMIC DNA]</scope>
    <source>
        <strain evidence="16">DSM 45818 / CECT 9043 / CcI3</strain>
    </source>
</reference>
<dbReference type="Gene3D" id="3.30.565.10">
    <property type="entry name" value="Histidine kinase-like ATPase, C-terminal domain"/>
    <property type="match status" value="1"/>
</dbReference>
<evidence type="ECO:0000256" key="7">
    <source>
        <dbReference type="ARBA" id="ARBA00022777"/>
    </source>
</evidence>
<feature type="domain" description="HAMP" evidence="14">
    <location>
        <begin position="193"/>
        <end position="264"/>
    </location>
</feature>
<evidence type="ECO:0000313" key="16">
    <source>
        <dbReference type="Proteomes" id="UP000001937"/>
    </source>
</evidence>
<sequence>MPIRVRLTLLFALGTAIVLAVAGVLFYLLLRVNLRDSVDADLRTRSDLLTVRLADRFDAARPGGAGGVGRADAADLLVGGGSIAQVLRADGTPIVSSPDAGSRPLLTADQLARARAQPTLVTREVRAGTGIRPTGDVRVLAVAVHTGRATMIAVVGTPTHLTDRAEDRVRNVMVVATAPTIALAGLAAWLLSGAALRPVERMRRQAAAMAAAEVVAAGPVAAGGGDPVTAGRNGELAVPATHDEIAALARTMNDLLRRLNAARARDRAFVADAGHELRTPLTVLKAELELAARPGRTREELIEAIVNVSDETDRLIRLAESLLTLARMDGGLVGQGRVALDEVLTRSARAATGFLQARGLRLRLGVADAQRPLEVLGDGDMLRRAVDNLLANAARHAPAGSVVELRGCRTPRRVVGPWVGVDGPGEVVIVQIRDRGPGFPPEFLPYVFERFRRADTARTRDHGGAGLGLAIVAAIISAHGGTVEAANCPDGGAVVTVTLPATAWPPGPPSASLASRSAAGEGAPGRPGEPRRPDGPARQPSARDLRSRRRG</sequence>
<feature type="region of interest" description="Disordered" evidence="11">
    <location>
        <begin position="505"/>
        <end position="551"/>
    </location>
</feature>
<dbReference type="SMART" id="SM00388">
    <property type="entry name" value="HisKA"/>
    <property type="match status" value="1"/>
</dbReference>
<evidence type="ECO:0000256" key="10">
    <source>
        <dbReference type="ARBA" id="ARBA00023136"/>
    </source>
</evidence>
<feature type="transmembrane region" description="Helical" evidence="12">
    <location>
        <begin position="7"/>
        <end position="30"/>
    </location>
</feature>
<evidence type="ECO:0000313" key="15">
    <source>
        <dbReference type="EMBL" id="ABD11767.1"/>
    </source>
</evidence>
<dbReference type="InterPro" id="IPR050428">
    <property type="entry name" value="TCS_sensor_his_kinase"/>
</dbReference>
<feature type="compositionally biased region" description="Low complexity" evidence="11">
    <location>
        <begin position="510"/>
        <end position="526"/>
    </location>
</feature>
<dbReference type="GO" id="GO:0000155">
    <property type="term" value="F:phosphorelay sensor kinase activity"/>
    <property type="evidence" value="ECO:0007669"/>
    <property type="project" value="InterPro"/>
</dbReference>
<evidence type="ECO:0000256" key="5">
    <source>
        <dbReference type="ARBA" id="ARBA00022679"/>
    </source>
</evidence>